<evidence type="ECO:0000256" key="1">
    <source>
        <dbReference type="SAM" id="Phobius"/>
    </source>
</evidence>
<keyword evidence="1" id="KW-1133">Transmembrane helix</keyword>
<organism evidence="3 4">
    <name type="scientific">Candidatus Ozemobacter sibiricus</name>
    <dbReference type="NCBI Taxonomy" id="2268124"/>
    <lineage>
        <taxon>Bacteria</taxon>
        <taxon>Candidatus Ozemobacteria</taxon>
        <taxon>Candidatus Ozemobacterales</taxon>
        <taxon>Candidatus Ozemobacteraceae</taxon>
        <taxon>Candidatus Ozemobacter</taxon>
    </lineage>
</organism>
<evidence type="ECO:0000313" key="3">
    <source>
        <dbReference type="EMBL" id="RCK77241.1"/>
    </source>
</evidence>
<keyword evidence="1" id="KW-0472">Membrane</keyword>
<keyword evidence="1" id="KW-0812">Transmembrane</keyword>
<dbReference type="Proteomes" id="UP000252355">
    <property type="component" value="Unassembled WGS sequence"/>
</dbReference>
<name>A0A367ZIN5_9BACT</name>
<evidence type="ECO:0000259" key="2">
    <source>
        <dbReference type="SMART" id="SM00909"/>
    </source>
</evidence>
<protein>
    <submittedName>
        <fullName evidence="3">Spore germination protein</fullName>
    </submittedName>
</protein>
<feature type="domain" description="GerMN" evidence="2">
    <location>
        <begin position="117"/>
        <end position="205"/>
    </location>
</feature>
<dbReference type="SMART" id="SM00909">
    <property type="entry name" value="Germane"/>
    <property type="match status" value="1"/>
</dbReference>
<feature type="transmembrane region" description="Helical" evidence="1">
    <location>
        <begin position="12"/>
        <end position="34"/>
    </location>
</feature>
<dbReference type="InterPro" id="IPR019606">
    <property type="entry name" value="GerMN"/>
</dbReference>
<reference evidence="3 4" key="1">
    <citation type="submission" date="2018-05" db="EMBL/GenBank/DDBJ databases">
        <title>A metagenomic window into the 2 km-deep terrestrial subsurface aquifer revealed taxonomically and functionally diverse microbial community comprising novel uncultured bacterial lineages.</title>
        <authorList>
            <person name="Kadnikov V.V."/>
            <person name="Mardanov A.V."/>
            <person name="Beletsky A.V."/>
            <person name="Banks D."/>
            <person name="Pimenov N.V."/>
            <person name="Frank Y.A."/>
            <person name="Karnachuk O.V."/>
            <person name="Ravin N.V."/>
        </authorList>
    </citation>
    <scope>NUCLEOTIDE SEQUENCE [LARGE SCALE GENOMIC DNA]</scope>
    <source>
        <strain evidence="3">BY5</strain>
    </source>
</reference>
<dbReference type="Pfam" id="PF10646">
    <property type="entry name" value="Germane"/>
    <property type="match status" value="1"/>
</dbReference>
<dbReference type="EMBL" id="QOQW01000034">
    <property type="protein sequence ID" value="RCK77241.1"/>
    <property type="molecule type" value="Genomic_DNA"/>
</dbReference>
<dbReference type="AlphaFoldDB" id="A0A367ZIN5"/>
<comment type="caution">
    <text evidence="3">The sequence shown here is derived from an EMBL/GenBank/DDBJ whole genome shotgun (WGS) entry which is preliminary data.</text>
</comment>
<gene>
    <name evidence="3" type="ORF">OZSIB_3052</name>
</gene>
<sequence length="225" mass="24717">MSLPKKNRQKQETFLFVLMGLILLGLIISGYFLFVDKILPGLSSSGARPRTTLGNDDGSSAPLAAKESVPLVAPSGDGVLPDMEGQVITLYFPSRREAKLVREVRKVQAEKLLLSQGERLVRELLRGPFTPEARTCIPSGTQLRALFFHQGVFYVDFTREFLENAPGGVLDEALAVYSVVNTLTELDRKARVRILVNGGEVETIKGHVALNAHLTRFEPLISATN</sequence>
<proteinExistence type="predicted"/>
<accession>A0A367ZIN5</accession>
<evidence type="ECO:0000313" key="4">
    <source>
        <dbReference type="Proteomes" id="UP000252355"/>
    </source>
</evidence>